<dbReference type="Proteomes" id="UP000186795">
    <property type="component" value="Unassembled WGS sequence"/>
</dbReference>
<dbReference type="GO" id="GO:0006508">
    <property type="term" value="P:proteolysis"/>
    <property type="evidence" value="ECO:0007669"/>
    <property type="project" value="UniProtKB-KW"/>
</dbReference>
<reference evidence="7" key="1">
    <citation type="submission" date="2017-01" db="EMBL/GenBank/DDBJ databases">
        <authorList>
            <person name="Varghese N."/>
            <person name="Submissions S."/>
        </authorList>
    </citation>
    <scope>NUCLEOTIDE SEQUENCE [LARGE SCALE GENOMIC DNA]</scope>
    <source>
        <strain evidence="7">DSM 45196</strain>
    </source>
</reference>
<keyword evidence="7" id="KW-1185">Reference proteome</keyword>
<dbReference type="InterPro" id="IPR011042">
    <property type="entry name" value="6-blade_b-propeller_TolB-like"/>
</dbReference>
<name>A0A1N7LLR5_9BACL</name>
<dbReference type="AlphaFoldDB" id="A0A1N7LLR5"/>
<accession>A0A1N7LLR5</accession>
<organism evidence="6 7">
    <name type="scientific">Kroppenstedtia eburnea</name>
    <dbReference type="NCBI Taxonomy" id="714067"/>
    <lineage>
        <taxon>Bacteria</taxon>
        <taxon>Bacillati</taxon>
        <taxon>Bacillota</taxon>
        <taxon>Bacilli</taxon>
        <taxon>Bacillales</taxon>
        <taxon>Thermoactinomycetaceae</taxon>
        <taxon>Kroppenstedtia</taxon>
    </lineage>
</organism>
<dbReference type="InterPro" id="IPR023302">
    <property type="entry name" value="Pept_S9A_N"/>
</dbReference>
<dbReference type="Gene3D" id="2.120.10.30">
    <property type="entry name" value="TolB, C-terminal domain"/>
    <property type="match status" value="2"/>
</dbReference>
<keyword evidence="2" id="KW-0378">Hydrolase</keyword>
<protein>
    <submittedName>
        <fullName evidence="6">Dipeptidyl aminopeptidase/acylaminoacyl peptidase</fullName>
    </submittedName>
</protein>
<keyword evidence="1" id="KW-0645">Protease</keyword>
<dbReference type="PANTHER" id="PTHR42776">
    <property type="entry name" value="SERINE PEPTIDASE S9 FAMILY MEMBER"/>
    <property type="match status" value="1"/>
</dbReference>
<evidence type="ECO:0000259" key="5">
    <source>
        <dbReference type="Pfam" id="PF02897"/>
    </source>
</evidence>
<dbReference type="InterPro" id="IPR001375">
    <property type="entry name" value="Peptidase_S9_cat"/>
</dbReference>
<dbReference type="InterPro" id="IPR002470">
    <property type="entry name" value="Peptidase_S9A"/>
</dbReference>
<keyword evidence="3" id="KW-0720">Serine protease</keyword>
<dbReference type="EMBL" id="FTOD01000004">
    <property type="protein sequence ID" value="SIS74780.1"/>
    <property type="molecule type" value="Genomic_DNA"/>
</dbReference>
<dbReference type="Pfam" id="PF02897">
    <property type="entry name" value="Peptidase_S9_N"/>
    <property type="match status" value="1"/>
</dbReference>
<dbReference type="GO" id="GO:0004252">
    <property type="term" value="F:serine-type endopeptidase activity"/>
    <property type="evidence" value="ECO:0007669"/>
    <property type="project" value="InterPro"/>
</dbReference>
<dbReference type="Gene3D" id="3.40.50.1820">
    <property type="entry name" value="alpha/beta hydrolase"/>
    <property type="match status" value="1"/>
</dbReference>
<evidence type="ECO:0000259" key="4">
    <source>
        <dbReference type="Pfam" id="PF00326"/>
    </source>
</evidence>
<proteinExistence type="predicted"/>
<feature type="domain" description="Peptidase S9 prolyl oligopeptidase catalytic" evidence="4">
    <location>
        <begin position="422"/>
        <end position="630"/>
    </location>
</feature>
<evidence type="ECO:0000256" key="1">
    <source>
        <dbReference type="ARBA" id="ARBA00022670"/>
    </source>
</evidence>
<dbReference type="SUPFAM" id="SSF53474">
    <property type="entry name" value="alpha/beta-Hydrolases"/>
    <property type="match status" value="1"/>
</dbReference>
<evidence type="ECO:0000313" key="7">
    <source>
        <dbReference type="Proteomes" id="UP000186795"/>
    </source>
</evidence>
<sequence>MAPLQPGVVKMQKGRYDFLERDSTQQEEKDPVTSDARSIDIRRYMEIRSAFGPSFAHDDRGIYFLSTMSGIAQVWRQDVDLPWPRQITFFPDGVRGVAASPREDRILVSADRGGNERAQLFLMDGDGLDIKDISQDPEHIYAFGAWSPDGKRFTYASNRRNGKNFDVYLYELETDSHRLLHQSDHTNYAGRFSPDGKKILFSRVYSNMDNDLHLLDLDTGNTRLLTPRKGQALFTGARFSPDGDTLFLLSNRESEFTRVARIHLDTLDWTWLTEDRWDAEDLSLSPDGGLLAFTQNEGGNSRLKVLKAESSRSLKLPELPQGVILGTTWNRRGNRLALTLSSPRHGTEIWQIQPEEPQPERITYASISGVPQDTFISPEEVTYPSFDGLEIPAFYYRPPGHKGPHPVIMLVHGGPESQSRNSFNPLIQFFLQRGMAVFVPNVRGSSGYGRTYVHLDDVRKRMDSVTDLARCVDWLREHGNAREDAIAVMGGSYGGFMVLAALTHHPDLWAAGVDIVGIANLRTFIQNTSPYRRHLRESEYGTIEEDGDFFDRISPIHHVDNIRAPLFVVHGANDPRVPVSEAEQIVAALRKRNHPVEYLRYEDEGHGLAKLENRVHAYSAIADWLEKWLMKK</sequence>
<evidence type="ECO:0000256" key="2">
    <source>
        <dbReference type="ARBA" id="ARBA00022801"/>
    </source>
</evidence>
<gene>
    <name evidence="6" type="ORF">SAMN05421790_104255</name>
</gene>
<keyword evidence="6" id="KW-0031">Aminopeptidase</keyword>
<evidence type="ECO:0000256" key="3">
    <source>
        <dbReference type="ARBA" id="ARBA00022825"/>
    </source>
</evidence>
<dbReference type="Pfam" id="PF00326">
    <property type="entry name" value="Peptidase_S9"/>
    <property type="match status" value="1"/>
</dbReference>
<dbReference type="SUPFAM" id="SSF82171">
    <property type="entry name" value="DPP6 N-terminal domain-like"/>
    <property type="match status" value="1"/>
</dbReference>
<feature type="domain" description="Peptidase S9A N-terminal" evidence="5">
    <location>
        <begin position="94"/>
        <end position="319"/>
    </location>
</feature>
<dbReference type="PANTHER" id="PTHR42776:SF27">
    <property type="entry name" value="DIPEPTIDYL PEPTIDASE FAMILY MEMBER 6"/>
    <property type="match status" value="1"/>
</dbReference>
<evidence type="ECO:0000313" key="6">
    <source>
        <dbReference type="EMBL" id="SIS74780.1"/>
    </source>
</evidence>
<dbReference type="InterPro" id="IPR029058">
    <property type="entry name" value="AB_hydrolase_fold"/>
</dbReference>
<dbReference type="GO" id="GO:0004177">
    <property type="term" value="F:aminopeptidase activity"/>
    <property type="evidence" value="ECO:0007669"/>
    <property type="project" value="UniProtKB-KW"/>
</dbReference>
<dbReference type="PRINTS" id="PR00862">
    <property type="entry name" value="PROLIGOPTASE"/>
</dbReference>